<protein>
    <submittedName>
        <fullName evidence="4">DUF4124 domain-containing protein</fullName>
    </submittedName>
</protein>
<feature type="region of interest" description="Disordered" evidence="1">
    <location>
        <begin position="56"/>
        <end position="96"/>
    </location>
</feature>
<reference evidence="4" key="1">
    <citation type="submission" date="2024-05" db="EMBL/GenBank/DDBJ databases">
        <title>Genome sequencing of novel strain.</title>
        <authorList>
            <person name="Ganbat D."/>
            <person name="Ganbat S."/>
            <person name="Lee S.-J."/>
        </authorList>
    </citation>
    <scope>NUCLEOTIDE SEQUENCE</scope>
    <source>
        <strain evidence="4">SMD15-11</strain>
    </source>
</reference>
<sequence>MNRYTLCASALILALATTTAQAGKVYKWTDEQGVVHYTDQPPASATSVKEMDIAEPRYTPLPKSSPETGNRDADTQKEIDKVRAQQQAENAQVEKLRKERCEAARKNLDILNTTTRVRIEDNGKSRFLTPEEIVERKQRYQDIVNAECQDN</sequence>
<evidence type="ECO:0000256" key="1">
    <source>
        <dbReference type="SAM" id="MobiDB-lite"/>
    </source>
</evidence>
<feature type="chain" id="PRO_5044294817" evidence="2">
    <location>
        <begin position="23"/>
        <end position="151"/>
    </location>
</feature>
<keyword evidence="2" id="KW-0732">Signal</keyword>
<dbReference type="Pfam" id="PF13511">
    <property type="entry name" value="DUF4124"/>
    <property type="match status" value="1"/>
</dbReference>
<evidence type="ECO:0000313" key="4">
    <source>
        <dbReference type="EMBL" id="XDT73874.1"/>
    </source>
</evidence>
<evidence type="ECO:0000259" key="3">
    <source>
        <dbReference type="Pfam" id="PF13511"/>
    </source>
</evidence>
<dbReference type="AlphaFoldDB" id="A0AB39V044"/>
<feature type="compositionally biased region" description="Basic and acidic residues" evidence="1">
    <location>
        <begin position="69"/>
        <end position="83"/>
    </location>
</feature>
<dbReference type="InterPro" id="IPR025392">
    <property type="entry name" value="DUF4124"/>
</dbReference>
<dbReference type="EMBL" id="CP154858">
    <property type="protein sequence ID" value="XDT73874.1"/>
    <property type="molecule type" value="Genomic_DNA"/>
</dbReference>
<feature type="domain" description="DUF4124" evidence="3">
    <location>
        <begin position="13"/>
        <end position="57"/>
    </location>
</feature>
<organism evidence="4">
    <name type="scientific">Thermohahella caldifontis</name>
    <dbReference type="NCBI Taxonomy" id="3142973"/>
    <lineage>
        <taxon>Bacteria</taxon>
        <taxon>Pseudomonadati</taxon>
        <taxon>Pseudomonadota</taxon>
        <taxon>Gammaproteobacteria</taxon>
        <taxon>Oceanospirillales</taxon>
        <taxon>Hahellaceae</taxon>
        <taxon>Thermohahella</taxon>
    </lineage>
</organism>
<gene>
    <name evidence="4" type="ORF">AAIA72_07860</name>
</gene>
<feature type="signal peptide" evidence="2">
    <location>
        <begin position="1"/>
        <end position="22"/>
    </location>
</feature>
<proteinExistence type="predicted"/>
<accession>A0AB39V044</accession>
<name>A0AB39V044_9GAMM</name>
<evidence type="ECO:0000256" key="2">
    <source>
        <dbReference type="SAM" id="SignalP"/>
    </source>
</evidence>
<dbReference type="RefSeq" id="WP_369602852.1">
    <property type="nucleotide sequence ID" value="NZ_CP154858.1"/>
</dbReference>
<dbReference type="KEGG" id="tcd:AAIA72_07860"/>